<accession>A0AAD1Z4P9</accession>
<dbReference type="AlphaFoldDB" id="A0AAD1Z4P9"/>
<proteinExistence type="predicted"/>
<evidence type="ECO:0000313" key="1">
    <source>
        <dbReference type="EMBL" id="CAI9762893.1"/>
    </source>
</evidence>
<name>A0AAD1Z4P9_9LAMI</name>
<dbReference type="Proteomes" id="UP000834106">
    <property type="component" value="Chromosome 6"/>
</dbReference>
<protein>
    <submittedName>
        <fullName evidence="1">Uncharacterized protein</fullName>
    </submittedName>
</protein>
<dbReference type="EMBL" id="OU503041">
    <property type="protein sequence ID" value="CAI9762893.1"/>
    <property type="molecule type" value="Genomic_DNA"/>
</dbReference>
<evidence type="ECO:0000313" key="2">
    <source>
        <dbReference type="Proteomes" id="UP000834106"/>
    </source>
</evidence>
<organism evidence="1 2">
    <name type="scientific">Fraxinus pennsylvanica</name>
    <dbReference type="NCBI Taxonomy" id="56036"/>
    <lineage>
        <taxon>Eukaryota</taxon>
        <taxon>Viridiplantae</taxon>
        <taxon>Streptophyta</taxon>
        <taxon>Embryophyta</taxon>
        <taxon>Tracheophyta</taxon>
        <taxon>Spermatophyta</taxon>
        <taxon>Magnoliopsida</taxon>
        <taxon>eudicotyledons</taxon>
        <taxon>Gunneridae</taxon>
        <taxon>Pentapetalae</taxon>
        <taxon>asterids</taxon>
        <taxon>lamiids</taxon>
        <taxon>Lamiales</taxon>
        <taxon>Oleaceae</taxon>
        <taxon>Oleeae</taxon>
        <taxon>Fraxinus</taxon>
    </lineage>
</organism>
<reference evidence="1" key="1">
    <citation type="submission" date="2023-05" db="EMBL/GenBank/DDBJ databases">
        <authorList>
            <person name="Huff M."/>
        </authorList>
    </citation>
    <scope>NUCLEOTIDE SEQUENCE</scope>
</reference>
<keyword evidence="2" id="KW-1185">Reference proteome</keyword>
<sequence length="154" mass="17532">MISLRRVTSCNGVKDDWSENMVMMVDIAMEEARKIKKVMMGQSSTTISTLASWGFNLRPLYPNKEPNIRISPVLRSLPMAKKSIILAAAGYSVSSLIFRFPPNFVRQLSDKGIRNCSNIGVASPSWSKPPLSPWRQFIRCLKRFFRGYIFINII</sequence>
<gene>
    <name evidence="1" type="ORF">FPE_LOCUS10323</name>
</gene>